<evidence type="ECO:0000313" key="3">
    <source>
        <dbReference type="Proteomes" id="UP000217790"/>
    </source>
</evidence>
<evidence type="ECO:0000256" key="1">
    <source>
        <dbReference type="SAM" id="MobiDB-lite"/>
    </source>
</evidence>
<dbReference type="Proteomes" id="UP000217790">
    <property type="component" value="Unassembled WGS sequence"/>
</dbReference>
<feature type="region of interest" description="Disordered" evidence="1">
    <location>
        <begin position="164"/>
        <end position="201"/>
    </location>
</feature>
<evidence type="ECO:0000313" key="2">
    <source>
        <dbReference type="EMBL" id="PBK90502.1"/>
    </source>
</evidence>
<name>A0A2H3DGB5_ARMGA</name>
<dbReference type="EMBL" id="KZ293665">
    <property type="protein sequence ID" value="PBK90502.1"/>
    <property type="molecule type" value="Genomic_DNA"/>
</dbReference>
<feature type="compositionally biased region" description="Polar residues" evidence="1">
    <location>
        <begin position="186"/>
        <end position="201"/>
    </location>
</feature>
<protein>
    <submittedName>
        <fullName evidence="2">Uncharacterized protein</fullName>
    </submittedName>
</protein>
<dbReference type="OMA" id="HPFDSHR"/>
<dbReference type="AlphaFoldDB" id="A0A2H3DGB5"/>
<feature type="compositionally biased region" description="Basic and acidic residues" evidence="1">
    <location>
        <begin position="164"/>
        <end position="179"/>
    </location>
</feature>
<accession>A0A2H3DGB5</accession>
<dbReference type="InParanoid" id="A0A2H3DGB5"/>
<proteinExistence type="predicted"/>
<dbReference type="OrthoDB" id="2973757at2759"/>
<organism evidence="2 3">
    <name type="scientific">Armillaria gallica</name>
    <name type="common">Bulbous honey fungus</name>
    <name type="synonym">Armillaria bulbosa</name>
    <dbReference type="NCBI Taxonomy" id="47427"/>
    <lineage>
        <taxon>Eukaryota</taxon>
        <taxon>Fungi</taxon>
        <taxon>Dikarya</taxon>
        <taxon>Basidiomycota</taxon>
        <taxon>Agaricomycotina</taxon>
        <taxon>Agaricomycetes</taxon>
        <taxon>Agaricomycetidae</taxon>
        <taxon>Agaricales</taxon>
        <taxon>Marasmiineae</taxon>
        <taxon>Physalacriaceae</taxon>
        <taxon>Armillaria</taxon>
    </lineage>
</organism>
<keyword evidence="3" id="KW-1185">Reference proteome</keyword>
<sequence length="201" mass="23596">MDDWEVPVSEVHNWTYTLINLIDFANVTMFRDRAMEAPLNERDILLLACEGEVLRNHAAVSDHVTTWRDNVAVEPIRAPPIHPFDSHRRVFSFLNDEPYIPSEVLDDVPALDAHEYDRWFLLTLLGKPRYDDRKVSEKRKILWRLVHHDPYTEPDDWEDFLRSKRDNRTQHHRASRDEPTDMIYDNTASVSPSGLTTTMSS</sequence>
<reference evidence="3" key="1">
    <citation type="journal article" date="2017" name="Nat. Ecol. Evol.">
        <title>Genome expansion and lineage-specific genetic innovations in the forest pathogenic fungi Armillaria.</title>
        <authorList>
            <person name="Sipos G."/>
            <person name="Prasanna A.N."/>
            <person name="Walter M.C."/>
            <person name="O'Connor E."/>
            <person name="Balint B."/>
            <person name="Krizsan K."/>
            <person name="Kiss B."/>
            <person name="Hess J."/>
            <person name="Varga T."/>
            <person name="Slot J."/>
            <person name="Riley R."/>
            <person name="Boka B."/>
            <person name="Rigling D."/>
            <person name="Barry K."/>
            <person name="Lee J."/>
            <person name="Mihaltcheva S."/>
            <person name="LaButti K."/>
            <person name="Lipzen A."/>
            <person name="Waldron R."/>
            <person name="Moloney N.M."/>
            <person name="Sperisen C."/>
            <person name="Kredics L."/>
            <person name="Vagvoelgyi C."/>
            <person name="Patrignani A."/>
            <person name="Fitzpatrick D."/>
            <person name="Nagy I."/>
            <person name="Doyle S."/>
            <person name="Anderson J.B."/>
            <person name="Grigoriev I.V."/>
            <person name="Gueldener U."/>
            <person name="Muensterkoetter M."/>
            <person name="Nagy L.G."/>
        </authorList>
    </citation>
    <scope>NUCLEOTIDE SEQUENCE [LARGE SCALE GENOMIC DNA]</scope>
    <source>
        <strain evidence="3">Ar21-2</strain>
    </source>
</reference>
<gene>
    <name evidence="2" type="ORF">ARMGADRAFT_1082752</name>
</gene>